<proteinExistence type="predicted"/>
<feature type="transmembrane region" description="Helical" evidence="1">
    <location>
        <begin position="21"/>
        <end position="42"/>
    </location>
</feature>
<keyword evidence="3" id="KW-0378">Hydrolase</keyword>
<keyword evidence="1" id="KW-1133">Transmembrane helix</keyword>
<dbReference type="OrthoDB" id="4453618at2"/>
<feature type="transmembrane region" description="Helical" evidence="1">
    <location>
        <begin position="116"/>
        <end position="135"/>
    </location>
</feature>
<dbReference type="GO" id="GO:0080120">
    <property type="term" value="P:CAAX-box protein maturation"/>
    <property type="evidence" value="ECO:0007669"/>
    <property type="project" value="UniProtKB-ARBA"/>
</dbReference>
<keyword evidence="4" id="KW-1185">Reference proteome</keyword>
<keyword evidence="3" id="KW-0645">Protease</keyword>
<evidence type="ECO:0000313" key="3">
    <source>
        <dbReference type="EMBL" id="PJJ78712.1"/>
    </source>
</evidence>
<dbReference type="EMBL" id="PGFH01000002">
    <property type="protein sequence ID" value="PJJ78712.1"/>
    <property type="molecule type" value="Genomic_DNA"/>
</dbReference>
<protein>
    <submittedName>
        <fullName evidence="3">CAAX prenyl protease-like protein</fullName>
    </submittedName>
</protein>
<gene>
    <name evidence="3" type="ORF">CLV85_2290</name>
</gene>
<feature type="transmembrane region" description="Helical" evidence="1">
    <location>
        <begin position="211"/>
        <end position="228"/>
    </location>
</feature>
<keyword evidence="1" id="KW-0812">Transmembrane</keyword>
<sequence>MRHAPDRVSSAPAVLPSRGRIWAEISIVLALSLGASAIYSIVSITNRLTRTESLSQQTATLNSSLSTRPNFDLIYQVLGITFDLAPVALVAFLLWNAQKPRLSRLGIDFTRPGRDGLSGLALALIIGVPGIAVYLGGRALGVTVNVVPAALDQYWWTVPVLLLSALRAGITEEVIVIGYLYARLGDLGWGRWQIIVSTAILRGTYHLYQGIGAFIGNVAMGLLFGWLYTRYRRVLPLVIAHTIIDAAIFVGYGWAVGAFPAVFGVSGESN</sequence>
<dbReference type="RefSeq" id="WP_100389732.1">
    <property type="nucleotide sequence ID" value="NZ_BMZU01000003.1"/>
</dbReference>
<feature type="domain" description="CAAX prenyl protease 2/Lysostaphin resistance protein A-like" evidence="2">
    <location>
        <begin position="155"/>
        <end position="246"/>
    </location>
</feature>
<keyword evidence="1" id="KW-0472">Membrane</keyword>
<dbReference type="GO" id="GO:0004175">
    <property type="term" value="F:endopeptidase activity"/>
    <property type="evidence" value="ECO:0007669"/>
    <property type="project" value="UniProtKB-ARBA"/>
</dbReference>
<organism evidence="3 4">
    <name type="scientific">Salinibacterium amurskyense</name>
    <dbReference type="NCBI Taxonomy" id="205941"/>
    <lineage>
        <taxon>Bacteria</taxon>
        <taxon>Bacillati</taxon>
        <taxon>Actinomycetota</taxon>
        <taxon>Actinomycetes</taxon>
        <taxon>Micrococcales</taxon>
        <taxon>Microbacteriaceae</taxon>
        <taxon>Salinibacterium</taxon>
    </lineage>
</organism>
<dbReference type="InterPro" id="IPR003675">
    <property type="entry name" value="Rce1/LyrA-like_dom"/>
</dbReference>
<accession>A0A2M9D3F2</accession>
<evidence type="ECO:0000256" key="1">
    <source>
        <dbReference type="SAM" id="Phobius"/>
    </source>
</evidence>
<evidence type="ECO:0000313" key="4">
    <source>
        <dbReference type="Proteomes" id="UP000231742"/>
    </source>
</evidence>
<dbReference type="GO" id="GO:0006508">
    <property type="term" value="P:proteolysis"/>
    <property type="evidence" value="ECO:0007669"/>
    <property type="project" value="UniProtKB-KW"/>
</dbReference>
<name>A0A2M9D3F2_9MICO</name>
<feature type="transmembrane region" description="Helical" evidence="1">
    <location>
        <begin position="73"/>
        <end position="95"/>
    </location>
</feature>
<dbReference type="Proteomes" id="UP000231742">
    <property type="component" value="Unassembled WGS sequence"/>
</dbReference>
<dbReference type="AlphaFoldDB" id="A0A2M9D3F2"/>
<dbReference type="Pfam" id="PF02517">
    <property type="entry name" value="Rce1-like"/>
    <property type="match status" value="1"/>
</dbReference>
<feature type="transmembrane region" description="Helical" evidence="1">
    <location>
        <begin position="235"/>
        <end position="255"/>
    </location>
</feature>
<evidence type="ECO:0000259" key="2">
    <source>
        <dbReference type="Pfam" id="PF02517"/>
    </source>
</evidence>
<reference evidence="3 4" key="1">
    <citation type="submission" date="2017-11" db="EMBL/GenBank/DDBJ databases">
        <title>Genomic Encyclopedia of Archaeal and Bacterial Type Strains, Phase II (KMG-II): From Individual Species to Whole Genera.</title>
        <authorList>
            <person name="Goeker M."/>
        </authorList>
    </citation>
    <scope>NUCLEOTIDE SEQUENCE [LARGE SCALE GENOMIC DNA]</scope>
    <source>
        <strain evidence="3 4">DSM 16400</strain>
    </source>
</reference>
<comment type="caution">
    <text evidence="3">The sequence shown here is derived from an EMBL/GenBank/DDBJ whole genome shotgun (WGS) entry which is preliminary data.</text>
</comment>